<evidence type="ECO:0000313" key="5">
    <source>
        <dbReference type="Proteomes" id="UP000284277"/>
    </source>
</evidence>
<dbReference type="Proteomes" id="UP000284277">
    <property type="component" value="Unassembled WGS sequence"/>
</dbReference>
<evidence type="ECO:0000256" key="1">
    <source>
        <dbReference type="ARBA" id="ARBA00009809"/>
    </source>
</evidence>
<dbReference type="Gene3D" id="3.20.20.80">
    <property type="entry name" value="Glycosidases"/>
    <property type="match status" value="1"/>
</dbReference>
<accession>A0A419T393</accession>
<dbReference type="InterPro" id="IPR031330">
    <property type="entry name" value="Gly_Hdrlase_35_cat"/>
</dbReference>
<sequence>MSNYIISLENFTEKNIFELSDNFRGTDPKGNVISFTNYYMEMNGKPFYGISGEFHFSRCEEAYWEDEIIKMKMNGINIISTYVFWIHHEEEKGVFRFDGRRNARRFIELCNKHGMFVIIRIGPFNHGEVRNGGFPDWLYGMDCELRSLDETYLFYVHRLFKELGKQFDGLYYKNGGAIIAAQIDNEYQHSAAGWEITTGVSEEWIPTGADGNNYMRKIKEMVKEAGIDVPFYTCTGWGGAATPTKEMLPLWGGYAFWPWIFYSHKGEHPVTPEYIYRDFHNNEVPKTYNFEPFYQPESMPYACCEMGGGMMCSYNYRFDLPFESVDAMANVKLASGCNLLGYYMFKGGTNPKGQKTPFLNESQVPKLSYDYQAPIGEYGQKRPSYDRLKRIHLFVGEWGEKLCHMKTFLSNQGENIDPSDVDTLRFAVRYDGTSGFVFLNNYQDHVPLKEKKGCTISILVKEEEIKISDISLAAGENAILPLGMDMMGIQLKYATVQPLTIVREEDDVTYFFFSPEGLEPRYVFDAETVKGVEGEYRQEGKDKTIEIYPKQNEMDIFIIKGIKSKIRVVTLTAKESLDFYKIKLAEKQFAVLTAGTLLQEGNTLRIESEREEESIVLWPEVKMESNQDKDRNQDHDEVKTSLIMGIFKGFLLVRKKKESPVEVRQIGPSRYTIKVPDHYMEGVKELILAIQYRGDIAHLFIDGDMIADNFCNGHQWETGLKLFEKRLTGDIMTLLITPLKEGSNINVESSMAGRKEEVDKEVSSVERIFLKPVYEYKLEVDH</sequence>
<protein>
    <submittedName>
        <fullName evidence="4">Beta-galactosidase</fullName>
    </submittedName>
</protein>
<evidence type="ECO:0000259" key="3">
    <source>
        <dbReference type="Pfam" id="PF01301"/>
    </source>
</evidence>
<comment type="caution">
    <text evidence="4">The sequence shown here is derived from an EMBL/GenBank/DDBJ whole genome shotgun (WGS) entry which is preliminary data.</text>
</comment>
<dbReference type="OrthoDB" id="9813184at2"/>
<gene>
    <name evidence="4" type="ORF">BET01_19170</name>
</gene>
<dbReference type="EMBL" id="MCIA01000015">
    <property type="protein sequence ID" value="RKD31893.1"/>
    <property type="molecule type" value="Genomic_DNA"/>
</dbReference>
<evidence type="ECO:0000313" key="4">
    <source>
        <dbReference type="EMBL" id="RKD31893.1"/>
    </source>
</evidence>
<dbReference type="PRINTS" id="PR00742">
    <property type="entry name" value="GLHYDRLASE35"/>
</dbReference>
<comment type="similarity">
    <text evidence="1 2">Belongs to the glycosyl hydrolase 35 family.</text>
</comment>
<dbReference type="AlphaFoldDB" id="A0A419T393"/>
<organism evidence="4 5">
    <name type="scientific">Lacrimispora algidixylanolytica</name>
    <dbReference type="NCBI Taxonomy" id="94868"/>
    <lineage>
        <taxon>Bacteria</taxon>
        <taxon>Bacillati</taxon>
        <taxon>Bacillota</taxon>
        <taxon>Clostridia</taxon>
        <taxon>Lachnospirales</taxon>
        <taxon>Lachnospiraceae</taxon>
        <taxon>Lacrimispora</taxon>
    </lineage>
</organism>
<evidence type="ECO:0000256" key="2">
    <source>
        <dbReference type="RuleBase" id="RU003679"/>
    </source>
</evidence>
<name>A0A419T393_9FIRM</name>
<dbReference type="InterPro" id="IPR017853">
    <property type="entry name" value="GH"/>
</dbReference>
<keyword evidence="5" id="KW-1185">Reference proteome</keyword>
<feature type="domain" description="Glycoside hydrolase 35 catalytic" evidence="3">
    <location>
        <begin position="42"/>
        <end position="392"/>
    </location>
</feature>
<proteinExistence type="inferred from homology"/>
<dbReference type="GO" id="GO:0004553">
    <property type="term" value="F:hydrolase activity, hydrolyzing O-glycosyl compounds"/>
    <property type="evidence" value="ECO:0007669"/>
    <property type="project" value="InterPro"/>
</dbReference>
<dbReference type="InterPro" id="IPR001944">
    <property type="entry name" value="Glycoside_Hdrlase_35"/>
</dbReference>
<reference evidence="4 5" key="1">
    <citation type="submission" date="2016-08" db="EMBL/GenBank/DDBJ databases">
        <title>A new outlook on sporulation: Clostridium algidixylanolyticum.</title>
        <authorList>
            <person name="Poppleton D.I."/>
            <person name="Gribaldo S."/>
        </authorList>
    </citation>
    <scope>NUCLEOTIDE SEQUENCE [LARGE SCALE GENOMIC DNA]</scope>
    <source>
        <strain evidence="4 5">SPL73</strain>
    </source>
</reference>
<dbReference type="GO" id="GO:0005975">
    <property type="term" value="P:carbohydrate metabolic process"/>
    <property type="evidence" value="ECO:0007669"/>
    <property type="project" value="InterPro"/>
</dbReference>
<dbReference type="PANTHER" id="PTHR23421">
    <property type="entry name" value="BETA-GALACTOSIDASE RELATED"/>
    <property type="match status" value="1"/>
</dbReference>
<dbReference type="Pfam" id="PF01301">
    <property type="entry name" value="Glyco_hydro_35"/>
    <property type="match status" value="1"/>
</dbReference>
<dbReference type="SUPFAM" id="SSF51445">
    <property type="entry name" value="(Trans)glycosidases"/>
    <property type="match status" value="1"/>
</dbReference>
<dbReference type="RefSeq" id="WP_120196796.1">
    <property type="nucleotide sequence ID" value="NZ_MCIA01000015.1"/>
</dbReference>